<sequence length="508" mass="56779">MADPIYQRVPQLEVSESSEAPRWANASRAWARKGRRPFLLIGLLIVVALAGIAVWTPGFDAVHSSKAKTDLAEVEGGLGEEVQPVLKSCPVPPEEPWMHPASSLNFGYPTTTLRENLRDDTYYVTSFAQAGFTNQFIACLHLIYLGHLTGRVPVIPPIVPAAHISSTAGLIPFSSIFNLTLLRTALRTPVIEWHDGKHIEANASVSFPTSSSDPALDHFGCWSTRPLSANHAGYVENDENALRIDMSFTRVPKHVYFNDLHTTFYGLSSIITPGHRHAAAEEGRLAIMHPSRLGKATKPEERMSCFDMLFFVSTGVREFEFEEPWSPAWARVGKFLRFADGLEGVGLAYVRKAFGLEKEEAIPPLITVHIRRGDFGGNCKPGEKPPCFLPLSAYKDSVEDVRKEIFEKHKIEVDRVLVASNEDDPAFWKTIDSYGWKYFNHTSSRTVETYGEWHPLLLDKVALSLGVGFVGTMPSTFSVYNARRVEDWNDGVTRLLNYWSYKPPVKTT</sequence>
<dbReference type="Proteomes" id="UP000541558">
    <property type="component" value="Unassembled WGS sequence"/>
</dbReference>
<name>A0A8H5EVL8_9AGAR</name>
<dbReference type="OrthoDB" id="423313at2759"/>
<keyword evidence="1" id="KW-0812">Transmembrane</keyword>
<evidence type="ECO:0000313" key="2">
    <source>
        <dbReference type="EMBL" id="KAF5313962.1"/>
    </source>
</evidence>
<comment type="caution">
    <text evidence="2">The sequence shown here is derived from an EMBL/GenBank/DDBJ whole genome shotgun (WGS) entry which is preliminary data.</text>
</comment>
<dbReference type="AlphaFoldDB" id="A0A8H5EVL8"/>
<reference evidence="2 3" key="1">
    <citation type="journal article" date="2020" name="ISME J.">
        <title>Uncovering the hidden diversity of litter-decomposition mechanisms in mushroom-forming fungi.</title>
        <authorList>
            <person name="Floudas D."/>
            <person name="Bentzer J."/>
            <person name="Ahren D."/>
            <person name="Johansson T."/>
            <person name="Persson P."/>
            <person name="Tunlid A."/>
        </authorList>
    </citation>
    <scope>NUCLEOTIDE SEQUENCE [LARGE SCALE GENOMIC DNA]</scope>
    <source>
        <strain evidence="2 3">CBS 175.51</strain>
    </source>
</reference>
<feature type="transmembrane region" description="Helical" evidence="1">
    <location>
        <begin position="38"/>
        <end position="56"/>
    </location>
</feature>
<evidence type="ECO:0000256" key="1">
    <source>
        <dbReference type="SAM" id="Phobius"/>
    </source>
</evidence>
<gene>
    <name evidence="2" type="ORF">D9611_006869</name>
</gene>
<keyword evidence="3" id="KW-1185">Reference proteome</keyword>
<accession>A0A8H5EVL8</accession>
<dbReference type="CDD" id="cd11296">
    <property type="entry name" value="O-FucT_like"/>
    <property type="match status" value="1"/>
</dbReference>
<evidence type="ECO:0000313" key="3">
    <source>
        <dbReference type="Proteomes" id="UP000541558"/>
    </source>
</evidence>
<protein>
    <submittedName>
        <fullName evidence="2">Uncharacterized protein</fullName>
    </submittedName>
</protein>
<dbReference type="Gene3D" id="3.40.50.11350">
    <property type="match status" value="1"/>
</dbReference>
<dbReference type="EMBL" id="JAACJK010000222">
    <property type="protein sequence ID" value="KAF5313962.1"/>
    <property type="molecule type" value="Genomic_DNA"/>
</dbReference>
<proteinExistence type="predicted"/>
<organism evidence="2 3">
    <name type="scientific">Ephemerocybe angulata</name>
    <dbReference type="NCBI Taxonomy" id="980116"/>
    <lineage>
        <taxon>Eukaryota</taxon>
        <taxon>Fungi</taxon>
        <taxon>Dikarya</taxon>
        <taxon>Basidiomycota</taxon>
        <taxon>Agaricomycotina</taxon>
        <taxon>Agaricomycetes</taxon>
        <taxon>Agaricomycetidae</taxon>
        <taxon>Agaricales</taxon>
        <taxon>Agaricineae</taxon>
        <taxon>Psathyrellaceae</taxon>
        <taxon>Ephemerocybe</taxon>
    </lineage>
</organism>
<keyword evidence="1" id="KW-1133">Transmembrane helix</keyword>
<keyword evidence="1" id="KW-0472">Membrane</keyword>